<evidence type="ECO:0000256" key="1">
    <source>
        <dbReference type="SAM" id="Phobius"/>
    </source>
</evidence>
<feature type="transmembrane region" description="Helical" evidence="1">
    <location>
        <begin position="173"/>
        <end position="193"/>
    </location>
</feature>
<evidence type="ECO:0000313" key="2">
    <source>
        <dbReference type="EMBL" id="MFC0214254.1"/>
    </source>
</evidence>
<proteinExistence type="predicted"/>
<dbReference type="RefSeq" id="WP_377471609.1">
    <property type="nucleotide sequence ID" value="NZ_JBHLWN010000071.1"/>
</dbReference>
<accession>A0ABV6DNN0</accession>
<dbReference type="PIRSF" id="PIRSF038973">
    <property type="entry name" value="SpoIIM"/>
    <property type="match status" value="1"/>
</dbReference>
<keyword evidence="1" id="KW-0812">Transmembrane</keyword>
<dbReference type="EMBL" id="JBHLWN010000071">
    <property type="protein sequence ID" value="MFC0214254.1"/>
    <property type="molecule type" value="Genomic_DNA"/>
</dbReference>
<keyword evidence="1" id="KW-1133">Transmembrane helix</keyword>
<protein>
    <submittedName>
        <fullName evidence="2">Stage II sporulation protein M</fullName>
    </submittedName>
</protein>
<dbReference type="Pfam" id="PF01944">
    <property type="entry name" value="SpoIIM"/>
    <property type="match status" value="1"/>
</dbReference>
<dbReference type="InterPro" id="IPR014196">
    <property type="entry name" value="SpoIIM"/>
</dbReference>
<sequence>MKPSAIKAYMQDHLALYIFVSVLFLIGVVFGAVMVNALSLDQKQELGRHLNYFIQNVDDGSLLGAHQEQSFRQTLGLHIKWLVLIWLLGLSVVGLPLVFVLDFLKGVLVGFSVGYLTAQYAWKGMLFSFVSVAPQNVIVIPALLIASVAATHFSLQLVKTRFQHRRGFVAQSFWRYTGTTVFLGVILAGVSLYEGFLSPYVMKWIAPMLLV</sequence>
<feature type="transmembrane region" description="Helical" evidence="1">
    <location>
        <begin position="81"/>
        <end position="104"/>
    </location>
</feature>
<dbReference type="InterPro" id="IPR002798">
    <property type="entry name" value="SpoIIM-like"/>
</dbReference>
<feature type="transmembrane region" description="Helical" evidence="1">
    <location>
        <begin position="14"/>
        <end position="38"/>
    </location>
</feature>
<organism evidence="2 3">
    <name type="scientific">Paenibacillus chartarius</name>
    <dbReference type="NCBI Taxonomy" id="747481"/>
    <lineage>
        <taxon>Bacteria</taxon>
        <taxon>Bacillati</taxon>
        <taxon>Bacillota</taxon>
        <taxon>Bacilli</taxon>
        <taxon>Bacillales</taxon>
        <taxon>Paenibacillaceae</taxon>
        <taxon>Paenibacillus</taxon>
    </lineage>
</organism>
<reference evidence="2 3" key="1">
    <citation type="submission" date="2024-09" db="EMBL/GenBank/DDBJ databases">
        <authorList>
            <person name="Sun Q."/>
            <person name="Mori K."/>
        </authorList>
    </citation>
    <scope>NUCLEOTIDE SEQUENCE [LARGE SCALE GENOMIC DNA]</scope>
    <source>
        <strain evidence="2 3">CCM 7759</strain>
    </source>
</reference>
<comment type="caution">
    <text evidence="2">The sequence shown here is derived from an EMBL/GenBank/DDBJ whole genome shotgun (WGS) entry which is preliminary data.</text>
</comment>
<keyword evidence="1" id="KW-0472">Membrane</keyword>
<keyword evidence="3" id="KW-1185">Reference proteome</keyword>
<dbReference type="NCBIfam" id="TIGR02831">
    <property type="entry name" value="spo_II_M"/>
    <property type="match status" value="1"/>
</dbReference>
<evidence type="ECO:0000313" key="3">
    <source>
        <dbReference type="Proteomes" id="UP001589776"/>
    </source>
</evidence>
<feature type="transmembrane region" description="Helical" evidence="1">
    <location>
        <begin position="124"/>
        <end position="153"/>
    </location>
</feature>
<dbReference type="Proteomes" id="UP001589776">
    <property type="component" value="Unassembled WGS sequence"/>
</dbReference>
<gene>
    <name evidence="2" type="primary">spoIIM</name>
    <name evidence="2" type="ORF">ACFFK0_17635</name>
</gene>
<name>A0ABV6DNN0_9BACL</name>